<keyword evidence="2" id="KW-1185">Reference proteome</keyword>
<protein>
    <submittedName>
        <fullName evidence="1">Uncharacterized protein</fullName>
    </submittedName>
</protein>
<name>A0AAN7Z631_9COLE</name>
<comment type="caution">
    <text evidence="1">The sequence shown here is derived from an EMBL/GenBank/DDBJ whole genome shotgun (WGS) entry which is preliminary data.</text>
</comment>
<dbReference type="Proteomes" id="UP001329430">
    <property type="component" value="Chromosome 10"/>
</dbReference>
<proteinExistence type="predicted"/>
<dbReference type="PANTHER" id="PTHR46704:SF1">
    <property type="entry name" value="TELOMERE LENGTH REGULATION PROTEIN TEL2 HOMOLOG"/>
    <property type="match status" value="1"/>
</dbReference>
<accession>A0AAN7Z631</accession>
<organism evidence="1 2">
    <name type="scientific">Pyrocoelia pectoralis</name>
    <dbReference type="NCBI Taxonomy" id="417401"/>
    <lineage>
        <taxon>Eukaryota</taxon>
        <taxon>Metazoa</taxon>
        <taxon>Ecdysozoa</taxon>
        <taxon>Arthropoda</taxon>
        <taxon>Hexapoda</taxon>
        <taxon>Insecta</taxon>
        <taxon>Pterygota</taxon>
        <taxon>Neoptera</taxon>
        <taxon>Endopterygota</taxon>
        <taxon>Coleoptera</taxon>
        <taxon>Polyphaga</taxon>
        <taxon>Elateriformia</taxon>
        <taxon>Elateroidea</taxon>
        <taxon>Lampyridae</taxon>
        <taxon>Lampyrinae</taxon>
        <taxon>Pyrocoelia</taxon>
    </lineage>
</organism>
<reference evidence="1 2" key="1">
    <citation type="journal article" date="2024" name="Insects">
        <title>An Improved Chromosome-Level Genome Assembly of the Firefly Pyrocoelia pectoralis.</title>
        <authorList>
            <person name="Fu X."/>
            <person name="Meyer-Rochow V.B."/>
            <person name="Ballantyne L."/>
            <person name="Zhu X."/>
        </authorList>
    </citation>
    <scope>NUCLEOTIDE SEQUENCE [LARGE SCALE GENOMIC DNA]</scope>
    <source>
        <strain evidence="1">XCY_ONT2</strain>
    </source>
</reference>
<sequence length="685" mass="77587">MDEEASCSICGEILNNGSDKIVSVKEKGLKTLIAKSIEKSDKKCELWLGQCEVNFHEKCRKSYPLSTSSVSRKLKLPSGPSSSNLTSSAVASSIPSVSTDQTRVNFDFINLCFFCEMPLDRTHKQVHLIANKYTQDQILNIARRQNHEFSTDLINRIENVNLADYKASYHYKCYTNFNKPVKEPKISALKEHTAKIFDKVCYHIEESCKYQFSLRELIEIMRDDPLSNYVLFRMLKEKYKDDIFISHNRGKEPTIYYKTFDISKICSDWFTGDGDEMDNLQKQTILNVAARILRNEILQHDYRDTSYPPASSFLDDVVSSIPPLLTSFLGNLLCKNNTEQYSENFIVRDSIAHSIVSYLRPKQFISSLQLAVGSYIHRKTGSRLIVDLLSTLGVCASYYHIQFHEACTVMNPPILKINSDKPFAQFVFDNTDHNAKTLDGKETFHCLGGIVVYTPEWSISFEDNIIKSKKMPKPQELVSKYVIPQIPYGSFNTKALQSLEYIAMKDISLGDSPTISTSYSAYLWAKFFEIENVPSWKGYMEVLSTGIPYTTSQIVCLPFINGPPSNLTTLNSSLHYAAAETRKLNRQTCFVTYDQPLYAKALSIVEGSNSEELRNVVVRLGGFHLLMSYLGAIGYIMSESGIEDLWTTVYAADSVKKMLTGHAYARALRAHIMSFTALGIIILEA</sequence>
<dbReference type="AlphaFoldDB" id="A0AAN7Z631"/>
<evidence type="ECO:0000313" key="2">
    <source>
        <dbReference type="Proteomes" id="UP001329430"/>
    </source>
</evidence>
<dbReference type="EMBL" id="JAVRBK010000010">
    <property type="protein sequence ID" value="KAK5638255.1"/>
    <property type="molecule type" value="Genomic_DNA"/>
</dbReference>
<dbReference type="PANTHER" id="PTHR46704">
    <property type="entry name" value="CXC DOMAIN-CONTAINING PROTEIN-RELATED"/>
    <property type="match status" value="1"/>
</dbReference>
<gene>
    <name evidence="1" type="ORF">RI129_012550</name>
</gene>
<evidence type="ECO:0000313" key="1">
    <source>
        <dbReference type="EMBL" id="KAK5638255.1"/>
    </source>
</evidence>